<dbReference type="InterPro" id="IPR018630">
    <property type="entry name" value="Zwilch"/>
</dbReference>
<protein>
    <recommendedName>
        <fullName evidence="9">Protein zwilch</fullName>
    </recommendedName>
</protein>
<comment type="similarity">
    <text evidence="2 9">Belongs to the ZWILCH family.</text>
</comment>
<evidence type="ECO:0000256" key="4">
    <source>
        <dbReference type="ARBA" id="ARBA00022618"/>
    </source>
</evidence>
<evidence type="ECO:0000256" key="3">
    <source>
        <dbReference type="ARBA" id="ARBA00022454"/>
    </source>
</evidence>
<dbReference type="GeneID" id="106460365"/>
<keyword evidence="8 9" id="KW-0137">Centromere</keyword>
<dbReference type="RefSeq" id="XP_022242780.1">
    <property type="nucleotide sequence ID" value="XM_022387072.1"/>
</dbReference>
<evidence type="ECO:0000256" key="9">
    <source>
        <dbReference type="RuleBase" id="RU369076"/>
    </source>
</evidence>
<dbReference type="RefSeq" id="XP_022242782.1">
    <property type="nucleotide sequence ID" value="XM_022387074.1"/>
</dbReference>
<evidence type="ECO:0000256" key="2">
    <source>
        <dbReference type="ARBA" id="ARBA00009062"/>
    </source>
</evidence>
<organism evidence="10 11">
    <name type="scientific">Limulus polyphemus</name>
    <name type="common">Atlantic horseshoe crab</name>
    <dbReference type="NCBI Taxonomy" id="6850"/>
    <lineage>
        <taxon>Eukaryota</taxon>
        <taxon>Metazoa</taxon>
        <taxon>Ecdysozoa</taxon>
        <taxon>Arthropoda</taxon>
        <taxon>Chelicerata</taxon>
        <taxon>Merostomata</taxon>
        <taxon>Xiphosura</taxon>
        <taxon>Limulidae</taxon>
        <taxon>Limulus</taxon>
    </lineage>
</organism>
<dbReference type="Gene3D" id="2.20.25.230">
    <property type="match status" value="1"/>
</dbReference>
<keyword evidence="5 9" id="KW-0498">Mitosis</keyword>
<keyword evidence="7 9" id="KW-0131">Cell cycle</keyword>
<proteinExistence type="inferred from homology"/>
<keyword evidence="4 9" id="KW-0132">Cell division</keyword>
<dbReference type="RefSeq" id="XP_022242779.1">
    <property type="nucleotide sequence ID" value="XM_022387071.1"/>
</dbReference>
<evidence type="ECO:0000313" key="13">
    <source>
        <dbReference type="RefSeq" id="XP_022242781.1"/>
    </source>
</evidence>
<keyword evidence="3 9" id="KW-0158">Chromosome</keyword>
<dbReference type="RefSeq" id="XP_022242781.1">
    <property type="nucleotide sequence ID" value="XM_022387073.1"/>
</dbReference>
<dbReference type="PANTHER" id="PTHR15995">
    <property type="entry name" value="PROTEIN ZWILCH HOMOLOG"/>
    <property type="match status" value="1"/>
</dbReference>
<accession>A0ABM1SGM4</accession>
<dbReference type="Gene3D" id="1.20.58.730">
    <property type="match status" value="1"/>
</dbReference>
<sequence>MDLKCEHQAKLSQNHLLTKTSYFASYSLLSSSEFPDETTASEGWMTLQCTWNKARHIFELPHGDVSCVLNVHPVSGDERSPAFILHKELLKLQGLTCGLQTGEIVWSPQEADHSLTDQLTLMIQGLQERGLRKKTENQQVPLDSTDFDSCLEAAVLGKRESLDFTDHLWTLLSGCSSFEELKMALAFIFKQLNSKEMRPLIFRKNSTTLGKFIRQLHHEDLETPSLEGMKPLEMLVEIGVEKLRRDYTSIFVGLELATQEQLQPFLQSSGNIVLALPELQKLQNVLEVIVLSKTFLQLPRQTLSSYTREALKFYSTIPSVDPNHIFHFPVQISSVHQLLERLPVLEWRVSLKSQDKHYHVQTICQIATKPPFDHCLAYKPTGHEFSNYVTKINCIQDTVRKT</sequence>
<gene>
    <name evidence="11 12 13 14" type="primary">LOC106460365</name>
</gene>
<comment type="subcellular location">
    <subcellularLocation>
        <location evidence="1 9">Chromosome</location>
        <location evidence="1 9">Centromere</location>
        <location evidence="1 9">Kinetochore</location>
    </subcellularLocation>
</comment>
<dbReference type="Pfam" id="PF09817">
    <property type="entry name" value="Zwilch"/>
    <property type="match status" value="1"/>
</dbReference>
<evidence type="ECO:0000256" key="6">
    <source>
        <dbReference type="ARBA" id="ARBA00022838"/>
    </source>
</evidence>
<keyword evidence="6 9" id="KW-0995">Kinetochore</keyword>
<dbReference type="PANTHER" id="PTHR15995:SF1">
    <property type="entry name" value="PROTEIN ZWILCH HOMOLOG"/>
    <property type="match status" value="1"/>
</dbReference>
<reference evidence="11 12" key="1">
    <citation type="submission" date="2025-05" db="UniProtKB">
        <authorList>
            <consortium name="RefSeq"/>
        </authorList>
    </citation>
    <scope>IDENTIFICATION</scope>
    <source>
        <tissue evidence="11 12">Muscle</tissue>
    </source>
</reference>
<comment type="function">
    <text evidence="9">Essential component of the mitotic checkpoint, which prevents cells from prematurely exiting mitosis. Required for the assembly of the dynein-dynactin and MAD1-MAD2 complexes onto kinetochores. Its function related to the spindle assembly machinery is proposed to depend on its association in the mitotic RZZ complex.</text>
</comment>
<dbReference type="Gene3D" id="1.10.287.1880">
    <property type="match status" value="1"/>
</dbReference>
<evidence type="ECO:0000313" key="14">
    <source>
        <dbReference type="RefSeq" id="XP_022242782.1"/>
    </source>
</evidence>
<dbReference type="Proteomes" id="UP000694941">
    <property type="component" value="Unplaced"/>
</dbReference>
<evidence type="ECO:0000313" key="10">
    <source>
        <dbReference type="Proteomes" id="UP000694941"/>
    </source>
</evidence>
<keyword evidence="10" id="KW-1185">Reference proteome</keyword>
<comment type="subunit">
    <text evidence="9">Component of the RZZ complex.</text>
</comment>
<evidence type="ECO:0000256" key="5">
    <source>
        <dbReference type="ARBA" id="ARBA00022776"/>
    </source>
</evidence>
<evidence type="ECO:0000256" key="8">
    <source>
        <dbReference type="ARBA" id="ARBA00023328"/>
    </source>
</evidence>
<name>A0ABM1SGM4_LIMPO</name>
<evidence type="ECO:0000313" key="12">
    <source>
        <dbReference type="RefSeq" id="XP_022242780.1"/>
    </source>
</evidence>
<evidence type="ECO:0000256" key="7">
    <source>
        <dbReference type="ARBA" id="ARBA00023306"/>
    </source>
</evidence>
<evidence type="ECO:0000313" key="11">
    <source>
        <dbReference type="RefSeq" id="XP_022242779.1"/>
    </source>
</evidence>
<evidence type="ECO:0000256" key="1">
    <source>
        <dbReference type="ARBA" id="ARBA00004629"/>
    </source>
</evidence>